<keyword evidence="6" id="KW-0520">NAD</keyword>
<dbReference type="InterPro" id="IPR032837">
    <property type="entry name" value="G1PDH"/>
</dbReference>
<evidence type="ECO:0000256" key="3">
    <source>
        <dbReference type="ARBA" id="ARBA00022723"/>
    </source>
</evidence>
<name>A0A9D5Q4W4_9BACT</name>
<keyword evidence="3" id="KW-0479">Metal-binding</keyword>
<evidence type="ECO:0000256" key="1">
    <source>
        <dbReference type="ARBA" id="ARBA00022490"/>
    </source>
</evidence>
<keyword evidence="8" id="KW-0594">Phospholipid biosynthesis</keyword>
<keyword evidence="4" id="KW-0521">NADP</keyword>
<sequence>EYAIGTVMLNIERDTSFLLVVGSGCLTDLTRYISSRTGIPFISVPTAASMDGYASSGAPMLHGGYKRTIISTHPQAIIADVDVLCQAPYEMTASGFSDTLGKLNSRVDWKLSNIVIGEYYCPYFVEVIDQVVNMCVDNIEGIAQRDPAIMARLMEGLIFSGIGMLVIGNSRPASGSEHSLSHYWEMKALFENRPQHFHGTKVGVGTGVMAKFCEKFFARNPSDVDLADVQARKRPLADLEHDLRRCLGPVGEEIIREVTRTQYLEWEAQKQQIEKLQGSWEEILALQAIEPTFERVFTIQRAAGASILPKEIHVGRDLLREAILHAKEVRSRYTVLRAAETLDWLEEITEEVVNEYPAEEAQ</sequence>
<dbReference type="SUPFAM" id="SSF56796">
    <property type="entry name" value="Dehydroquinate synthase-like"/>
    <property type="match status" value="1"/>
</dbReference>
<keyword evidence="2" id="KW-0444">Lipid biosynthesis</keyword>
<evidence type="ECO:0000256" key="2">
    <source>
        <dbReference type="ARBA" id="ARBA00022516"/>
    </source>
</evidence>
<dbReference type="PANTHER" id="PTHR43616:SF5">
    <property type="entry name" value="GLYCEROL DEHYDROGENASE 1"/>
    <property type="match status" value="1"/>
</dbReference>
<evidence type="ECO:0000256" key="8">
    <source>
        <dbReference type="ARBA" id="ARBA00023209"/>
    </source>
</evidence>
<evidence type="ECO:0000313" key="10">
    <source>
        <dbReference type="EMBL" id="MBD3323713.1"/>
    </source>
</evidence>
<evidence type="ECO:0000256" key="4">
    <source>
        <dbReference type="ARBA" id="ARBA00022857"/>
    </source>
</evidence>
<proteinExistence type="predicted"/>
<accession>A0A9D5Q4W4</accession>
<dbReference type="GO" id="GO:0008654">
    <property type="term" value="P:phospholipid biosynthetic process"/>
    <property type="evidence" value="ECO:0007669"/>
    <property type="project" value="UniProtKB-KW"/>
</dbReference>
<dbReference type="GO" id="GO:0046872">
    <property type="term" value="F:metal ion binding"/>
    <property type="evidence" value="ECO:0007669"/>
    <property type="project" value="UniProtKB-KW"/>
</dbReference>
<keyword evidence="7" id="KW-0443">Lipid metabolism</keyword>
<dbReference type="GO" id="GO:0016614">
    <property type="term" value="F:oxidoreductase activity, acting on CH-OH group of donors"/>
    <property type="evidence" value="ECO:0007669"/>
    <property type="project" value="InterPro"/>
</dbReference>
<evidence type="ECO:0000256" key="9">
    <source>
        <dbReference type="ARBA" id="ARBA00023264"/>
    </source>
</evidence>
<evidence type="ECO:0000256" key="5">
    <source>
        <dbReference type="ARBA" id="ARBA00023002"/>
    </source>
</evidence>
<evidence type="ECO:0000313" key="11">
    <source>
        <dbReference type="Proteomes" id="UP000649604"/>
    </source>
</evidence>
<reference evidence="10" key="1">
    <citation type="submission" date="2019-11" db="EMBL/GenBank/DDBJ databases">
        <title>Microbial mats filling the niche in hypersaline microbial mats.</title>
        <authorList>
            <person name="Wong H.L."/>
            <person name="Macleod F.I."/>
            <person name="White R.A. III"/>
            <person name="Burns B.P."/>
        </authorList>
    </citation>
    <scope>NUCLEOTIDE SEQUENCE</scope>
    <source>
        <strain evidence="10">Rbin_158</strain>
    </source>
</reference>
<dbReference type="CDD" id="cd08175">
    <property type="entry name" value="G1PDH"/>
    <property type="match status" value="1"/>
</dbReference>
<gene>
    <name evidence="10" type="ORF">GF339_03955</name>
</gene>
<dbReference type="PANTHER" id="PTHR43616">
    <property type="entry name" value="GLYCEROL DEHYDROGENASE"/>
    <property type="match status" value="1"/>
</dbReference>
<dbReference type="Gene3D" id="1.20.1090.10">
    <property type="entry name" value="Dehydroquinate synthase-like - alpha domain"/>
    <property type="match status" value="1"/>
</dbReference>
<evidence type="ECO:0000256" key="7">
    <source>
        <dbReference type="ARBA" id="ARBA00023098"/>
    </source>
</evidence>
<dbReference type="AlphaFoldDB" id="A0A9D5Q4W4"/>
<dbReference type="InterPro" id="IPR016205">
    <property type="entry name" value="Glycerol_DH"/>
</dbReference>
<dbReference type="Gene3D" id="3.40.50.1970">
    <property type="match status" value="1"/>
</dbReference>
<dbReference type="Proteomes" id="UP000649604">
    <property type="component" value="Unassembled WGS sequence"/>
</dbReference>
<feature type="non-terminal residue" evidence="10">
    <location>
        <position position="1"/>
    </location>
</feature>
<organism evidence="10 11">
    <name type="scientific">candidate division KSB3 bacterium</name>
    <dbReference type="NCBI Taxonomy" id="2044937"/>
    <lineage>
        <taxon>Bacteria</taxon>
        <taxon>candidate division KSB3</taxon>
    </lineage>
</organism>
<evidence type="ECO:0000256" key="6">
    <source>
        <dbReference type="ARBA" id="ARBA00023027"/>
    </source>
</evidence>
<protein>
    <submittedName>
        <fullName evidence="10">Iron-containing alcohol dehydrogenase</fullName>
    </submittedName>
</protein>
<comment type="caution">
    <text evidence="10">The sequence shown here is derived from an EMBL/GenBank/DDBJ whole genome shotgun (WGS) entry which is preliminary data.</text>
</comment>
<dbReference type="Pfam" id="PF13685">
    <property type="entry name" value="Fe-ADH_2"/>
    <property type="match status" value="1"/>
</dbReference>
<keyword evidence="1" id="KW-0963">Cytoplasm</keyword>
<dbReference type="EMBL" id="WJJP01000120">
    <property type="protein sequence ID" value="MBD3323713.1"/>
    <property type="molecule type" value="Genomic_DNA"/>
</dbReference>
<keyword evidence="9" id="KW-1208">Phospholipid metabolism</keyword>
<keyword evidence="5" id="KW-0560">Oxidoreductase</keyword>